<dbReference type="EMBL" id="BK032698">
    <property type="protein sequence ID" value="DAF55741.1"/>
    <property type="molecule type" value="Genomic_DNA"/>
</dbReference>
<protein>
    <submittedName>
        <fullName evidence="2">Uncharacterized protein</fullName>
    </submittedName>
</protein>
<keyword evidence="1" id="KW-0472">Membrane</keyword>
<name>A0A8S5SXF0_9CAUD</name>
<evidence type="ECO:0000256" key="1">
    <source>
        <dbReference type="SAM" id="Phobius"/>
    </source>
</evidence>
<evidence type="ECO:0000313" key="2">
    <source>
        <dbReference type="EMBL" id="DAF55741.1"/>
    </source>
</evidence>
<organism evidence="2">
    <name type="scientific">Siphoviridae sp. ctAkS7</name>
    <dbReference type="NCBI Taxonomy" id="2827798"/>
    <lineage>
        <taxon>Viruses</taxon>
        <taxon>Duplodnaviria</taxon>
        <taxon>Heunggongvirae</taxon>
        <taxon>Uroviricota</taxon>
        <taxon>Caudoviricetes</taxon>
    </lineage>
</organism>
<accession>A0A8S5SXF0</accession>
<reference evidence="2" key="1">
    <citation type="journal article" date="2021" name="Proc. Natl. Acad. Sci. U.S.A.">
        <title>A Catalog of Tens of Thousands of Viruses from Human Metagenomes Reveals Hidden Associations with Chronic Diseases.</title>
        <authorList>
            <person name="Tisza M.J."/>
            <person name="Buck C.B."/>
        </authorList>
    </citation>
    <scope>NUCLEOTIDE SEQUENCE</scope>
    <source>
        <strain evidence="2">CtAkS7</strain>
    </source>
</reference>
<feature type="transmembrane region" description="Helical" evidence="1">
    <location>
        <begin position="37"/>
        <end position="56"/>
    </location>
</feature>
<keyword evidence="1" id="KW-1133">Transmembrane helix</keyword>
<keyword evidence="1" id="KW-0812">Transmembrane</keyword>
<proteinExistence type="predicted"/>
<sequence>MKQNNNVSPLEAILRIGGWALGMILIASDFNSFIPNIIGFSIVMFMMYINGWIPVFEDAK</sequence>
<feature type="transmembrane region" description="Helical" evidence="1">
    <location>
        <begin position="12"/>
        <end position="31"/>
    </location>
</feature>